<dbReference type="EMBL" id="CM009754">
    <property type="protein sequence ID" value="PUZ51542.1"/>
    <property type="molecule type" value="Genomic_DNA"/>
</dbReference>
<name>A0A2T7D7I7_9POAL</name>
<accession>A0A2T7D7I7</accession>
<dbReference type="Proteomes" id="UP000244336">
    <property type="component" value="Chromosome 6"/>
</dbReference>
<proteinExistence type="predicted"/>
<keyword evidence="2" id="KW-1185">Reference proteome</keyword>
<organism evidence="1 2">
    <name type="scientific">Panicum hallii var. hallii</name>
    <dbReference type="NCBI Taxonomy" id="1504633"/>
    <lineage>
        <taxon>Eukaryota</taxon>
        <taxon>Viridiplantae</taxon>
        <taxon>Streptophyta</taxon>
        <taxon>Embryophyta</taxon>
        <taxon>Tracheophyta</taxon>
        <taxon>Spermatophyta</taxon>
        <taxon>Magnoliopsida</taxon>
        <taxon>Liliopsida</taxon>
        <taxon>Poales</taxon>
        <taxon>Poaceae</taxon>
        <taxon>PACMAD clade</taxon>
        <taxon>Panicoideae</taxon>
        <taxon>Panicodae</taxon>
        <taxon>Paniceae</taxon>
        <taxon>Panicinae</taxon>
        <taxon>Panicum</taxon>
        <taxon>Panicum sect. Panicum</taxon>
    </lineage>
</organism>
<reference evidence="1 2" key="1">
    <citation type="submission" date="2018-04" db="EMBL/GenBank/DDBJ databases">
        <title>WGS assembly of Panicum hallii var. hallii HAL2.</title>
        <authorList>
            <person name="Lovell J."/>
            <person name="Jenkins J."/>
            <person name="Lowry D."/>
            <person name="Mamidi S."/>
            <person name="Sreedasyam A."/>
            <person name="Weng X."/>
            <person name="Barry K."/>
            <person name="Bonette J."/>
            <person name="Campitelli B."/>
            <person name="Daum C."/>
            <person name="Gordon S."/>
            <person name="Gould B."/>
            <person name="Lipzen A."/>
            <person name="MacQueen A."/>
            <person name="Palacio-Mejia J."/>
            <person name="Plott C."/>
            <person name="Shakirov E."/>
            <person name="Shu S."/>
            <person name="Yoshinaga Y."/>
            <person name="Zane M."/>
            <person name="Rokhsar D."/>
            <person name="Grimwood J."/>
            <person name="Schmutz J."/>
            <person name="Juenger T."/>
        </authorList>
    </citation>
    <scope>NUCLEOTIDE SEQUENCE [LARGE SCALE GENOMIC DNA]</scope>
    <source>
        <strain evidence="2">cv. HAL2</strain>
    </source>
</reference>
<sequence length="88" mass="10295">MNILRQIQVQAPKWYVKGMLQKSVFWPEPAEVGEFTSYCWPSARRLQLVTRNGLDRMAAGEIPSSLQRQQLELGIKHEANQAYHKHFR</sequence>
<evidence type="ECO:0000313" key="2">
    <source>
        <dbReference type="Proteomes" id="UP000244336"/>
    </source>
</evidence>
<protein>
    <submittedName>
        <fullName evidence="1">Uncharacterized protein</fullName>
    </submittedName>
</protein>
<dbReference type="AlphaFoldDB" id="A0A2T7D7I7"/>
<evidence type="ECO:0000313" key="1">
    <source>
        <dbReference type="EMBL" id="PUZ51542.1"/>
    </source>
</evidence>
<dbReference type="Gramene" id="PUZ51542">
    <property type="protein sequence ID" value="PUZ51542"/>
    <property type="gene ID" value="GQ55_6G196200"/>
</dbReference>
<gene>
    <name evidence="1" type="ORF">GQ55_6G196200</name>
</gene>